<feature type="compositionally biased region" description="Polar residues" evidence="9">
    <location>
        <begin position="14"/>
        <end position="60"/>
    </location>
</feature>
<evidence type="ECO:0000256" key="5">
    <source>
        <dbReference type="ARBA" id="ARBA00023015"/>
    </source>
</evidence>
<dbReference type="Gene3D" id="3.30.160.60">
    <property type="entry name" value="Classic Zinc Finger"/>
    <property type="match status" value="2"/>
</dbReference>
<dbReference type="OrthoDB" id="6077919at2759"/>
<evidence type="ECO:0000256" key="3">
    <source>
        <dbReference type="ARBA" id="ARBA00022771"/>
    </source>
</evidence>
<feature type="compositionally biased region" description="Acidic residues" evidence="9">
    <location>
        <begin position="605"/>
        <end position="622"/>
    </location>
</feature>
<dbReference type="InterPro" id="IPR051061">
    <property type="entry name" value="Zinc_finger_trans_reg"/>
</dbReference>
<evidence type="ECO:0000313" key="11">
    <source>
        <dbReference type="EMBL" id="KAF3001516.1"/>
    </source>
</evidence>
<evidence type="ECO:0000256" key="2">
    <source>
        <dbReference type="ARBA" id="ARBA00022723"/>
    </source>
</evidence>
<evidence type="ECO:0000256" key="4">
    <source>
        <dbReference type="ARBA" id="ARBA00022833"/>
    </source>
</evidence>
<evidence type="ECO:0000256" key="7">
    <source>
        <dbReference type="ARBA" id="ARBA00023242"/>
    </source>
</evidence>
<comment type="subcellular location">
    <subcellularLocation>
        <location evidence="1">Nucleus</location>
    </subcellularLocation>
</comment>
<dbReference type="GO" id="GO:0005634">
    <property type="term" value="C:nucleus"/>
    <property type="evidence" value="ECO:0007669"/>
    <property type="project" value="UniProtKB-SubCell"/>
</dbReference>
<dbReference type="SUPFAM" id="SSF57667">
    <property type="entry name" value="beta-beta-alpha zinc fingers"/>
    <property type="match status" value="1"/>
</dbReference>
<feature type="region of interest" description="Disordered" evidence="9">
    <location>
        <begin position="598"/>
        <end position="637"/>
    </location>
</feature>
<dbReference type="PROSITE" id="PS50157">
    <property type="entry name" value="ZINC_FINGER_C2H2_2"/>
    <property type="match status" value="1"/>
</dbReference>
<accession>A0A9P4W810</accession>
<gene>
    <name evidence="11" type="ORF">E8E13_009221</name>
</gene>
<dbReference type="GO" id="GO:0008270">
    <property type="term" value="F:zinc ion binding"/>
    <property type="evidence" value="ECO:0007669"/>
    <property type="project" value="UniProtKB-KW"/>
</dbReference>
<dbReference type="InterPro" id="IPR036236">
    <property type="entry name" value="Znf_C2H2_sf"/>
</dbReference>
<evidence type="ECO:0000259" key="10">
    <source>
        <dbReference type="PROSITE" id="PS50157"/>
    </source>
</evidence>
<dbReference type="Proteomes" id="UP000801428">
    <property type="component" value="Unassembled WGS sequence"/>
</dbReference>
<dbReference type="PANTHER" id="PTHR46179">
    <property type="entry name" value="ZINC FINGER PROTEIN"/>
    <property type="match status" value="1"/>
</dbReference>
<dbReference type="SMART" id="SM00355">
    <property type="entry name" value="ZnF_C2H2"/>
    <property type="match status" value="5"/>
</dbReference>
<feature type="region of interest" description="Disordered" evidence="9">
    <location>
        <begin position="320"/>
        <end position="375"/>
    </location>
</feature>
<organism evidence="11 12">
    <name type="scientific">Curvularia kusanoi</name>
    <name type="common">Cochliobolus kusanoi</name>
    <dbReference type="NCBI Taxonomy" id="90978"/>
    <lineage>
        <taxon>Eukaryota</taxon>
        <taxon>Fungi</taxon>
        <taxon>Dikarya</taxon>
        <taxon>Ascomycota</taxon>
        <taxon>Pezizomycotina</taxon>
        <taxon>Dothideomycetes</taxon>
        <taxon>Pleosporomycetidae</taxon>
        <taxon>Pleosporales</taxon>
        <taxon>Pleosporineae</taxon>
        <taxon>Pleosporaceae</taxon>
        <taxon>Curvularia</taxon>
    </lineage>
</organism>
<dbReference type="GO" id="GO:0006357">
    <property type="term" value="P:regulation of transcription by RNA polymerase II"/>
    <property type="evidence" value="ECO:0007669"/>
    <property type="project" value="TreeGrafter"/>
</dbReference>
<feature type="domain" description="C2H2-type" evidence="10">
    <location>
        <begin position="456"/>
        <end position="481"/>
    </location>
</feature>
<feature type="region of interest" description="Disordered" evidence="9">
    <location>
        <begin position="1"/>
        <end position="66"/>
    </location>
</feature>
<keyword evidence="7" id="KW-0539">Nucleus</keyword>
<reference evidence="11" key="1">
    <citation type="submission" date="2019-04" db="EMBL/GenBank/DDBJ databases">
        <title>Sequencing of skin fungus with MAO and IRED activity.</title>
        <authorList>
            <person name="Marsaioli A.J."/>
            <person name="Bonatto J.M.C."/>
            <person name="Reis Junior O."/>
        </authorList>
    </citation>
    <scope>NUCLEOTIDE SEQUENCE</scope>
    <source>
        <strain evidence="11">30M1</strain>
    </source>
</reference>
<keyword evidence="3 8" id="KW-0863">Zinc-finger</keyword>
<keyword evidence="12" id="KW-1185">Reference proteome</keyword>
<protein>
    <recommendedName>
        <fullName evidence="10">C2H2-type domain-containing protein</fullName>
    </recommendedName>
</protein>
<keyword evidence="6" id="KW-0804">Transcription</keyword>
<sequence>MARFYSSDEPWNPLMSNPDVSNNQSFSQPDFGQYRQSPRSDIDNVSDSGYQTQRPPSVLSNEPGRIGQELPPEFIFQARSMNVKNVPNAAQPMLRTASDQKSVLSQHSSRSGASRQLISCPEPTCLAISKCKSEHKKHMLKHVKNFMCTERGCKRAGQGFSTINDLDRHRKSVHKIGVTKSKSYKCAAADCGNKDKIWPRLDNFKQHVQRMHKSEDVLDLIKLSEYNPHAKAPETHEALSTDPALFAGIGGSDSNYLSPSAYLSYQPTLSFTTSSISSTADISPSTASHDMSFSPFDVSAPAHESVKMHRGLSLAQSIDDASHLSAGRRQSTKASPTSEASTTTLAPGSHEKRKSSSQTPLSDEPQTKSEQVQLALAKGSKTDIDLAEFVKDLSESDKQAMLDLLKQQSAATRLTQRRSTQDSASSPRERCDYAGCTFAGRTCDLNKHKKRHAKPYGCTYPKCHKRFGAKSDWKRHENSQHFQLDAFHCDHLNNAGAKCGMHWHRSAQFKKHLQDKHKITDEKEVDNRLQRCKIGKNCQGQFWCGFCRKIKPLKSKRNAAWDERFDHIAHHFEKEMKSIDNWLCVEANRTKKDLQAEVDRKAFPDDNDMEVDAEAETDDDAPPEAQDGWGPTTTGALDASMQIGSHQDNSHDHRSEPSTTWYCVSGYYHL</sequence>
<evidence type="ECO:0000256" key="9">
    <source>
        <dbReference type="SAM" id="MobiDB-lite"/>
    </source>
</evidence>
<keyword evidence="5" id="KW-0805">Transcription regulation</keyword>
<comment type="caution">
    <text evidence="11">The sequence shown here is derived from an EMBL/GenBank/DDBJ whole genome shotgun (WGS) entry which is preliminary data.</text>
</comment>
<keyword evidence="2" id="KW-0479">Metal-binding</keyword>
<dbReference type="EMBL" id="SWKU01000013">
    <property type="protein sequence ID" value="KAF3001516.1"/>
    <property type="molecule type" value="Genomic_DNA"/>
</dbReference>
<evidence type="ECO:0000256" key="8">
    <source>
        <dbReference type="PROSITE-ProRule" id="PRU00042"/>
    </source>
</evidence>
<evidence type="ECO:0000313" key="12">
    <source>
        <dbReference type="Proteomes" id="UP000801428"/>
    </source>
</evidence>
<dbReference type="AlphaFoldDB" id="A0A9P4W810"/>
<dbReference type="PANTHER" id="PTHR46179:SF13">
    <property type="entry name" value="C2H2-TYPE DOMAIN-CONTAINING PROTEIN"/>
    <property type="match status" value="1"/>
</dbReference>
<dbReference type="PROSITE" id="PS00028">
    <property type="entry name" value="ZINC_FINGER_C2H2_1"/>
    <property type="match status" value="1"/>
</dbReference>
<dbReference type="InterPro" id="IPR013087">
    <property type="entry name" value="Znf_C2H2_type"/>
</dbReference>
<keyword evidence="4" id="KW-0862">Zinc</keyword>
<evidence type="ECO:0000256" key="6">
    <source>
        <dbReference type="ARBA" id="ARBA00023163"/>
    </source>
</evidence>
<name>A0A9P4W810_CURKU</name>
<proteinExistence type="predicted"/>
<feature type="compositionally biased region" description="Polar residues" evidence="9">
    <location>
        <begin position="328"/>
        <end position="346"/>
    </location>
</feature>
<evidence type="ECO:0000256" key="1">
    <source>
        <dbReference type="ARBA" id="ARBA00004123"/>
    </source>
</evidence>